<evidence type="ECO:0000313" key="1">
    <source>
        <dbReference type="EMBL" id="EDR11751.1"/>
    </source>
</evidence>
<evidence type="ECO:0000313" key="2">
    <source>
        <dbReference type="Proteomes" id="UP000001194"/>
    </source>
</evidence>
<proteinExistence type="predicted"/>
<dbReference type="RefSeq" id="XP_001877648.1">
    <property type="nucleotide sequence ID" value="XM_001877613.1"/>
</dbReference>
<dbReference type="InParanoid" id="B0D019"/>
<organism evidence="2">
    <name type="scientific">Laccaria bicolor (strain S238N-H82 / ATCC MYA-4686)</name>
    <name type="common">Bicoloured deceiver</name>
    <name type="synonym">Laccaria laccata var. bicolor</name>
    <dbReference type="NCBI Taxonomy" id="486041"/>
    <lineage>
        <taxon>Eukaryota</taxon>
        <taxon>Fungi</taxon>
        <taxon>Dikarya</taxon>
        <taxon>Basidiomycota</taxon>
        <taxon>Agaricomycotina</taxon>
        <taxon>Agaricomycetes</taxon>
        <taxon>Agaricomycetidae</taxon>
        <taxon>Agaricales</taxon>
        <taxon>Agaricineae</taxon>
        <taxon>Hydnangiaceae</taxon>
        <taxon>Laccaria</taxon>
    </lineage>
</organism>
<dbReference type="Proteomes" id="UP000001194">
    <property type="component" value="Unassembled WGS sequence"/>
</dbReference>
<name>B0D019_LACBS</name>
<reference evidence="1 2" key="1">
    <citation type="journal article" date="2008" name="Nature">
        <title>The genome of Laccaria bicolor provides insights into mycorrhizal symbiosis.</title>
        <authorList>
            <person name="Martin F."/>
            <person name="Aerts A."/>
            <person name="Ahren D."/>
            <person name="Brun A."/>
            <person name="Danchin E.G.J."/>
            <person name="Duchaussoy F."/>
            <person name="Gibon J."/>
            <person name="Kohler A."/>
            <person name="Lindquist E."/>
            <person name="Pereda V."/>
            <person name="Salamov A."/>
            <person name="Shapiro H.J."/>
            <person name="Wuyts J."/>
            <person name="Blaudez D."/>
            <person name="Buee M."/>
            <person name="Brokstein P."/>
            <person name="Canbaeck B."/>
            <person name="Cohen D."/>
            <person name="Courty P.E."/>
            <person name="Coutinho P.M."/>
            <person name="Delaruelle C."/>
            <person name="Detter J.C."/>
            <person name="Deveau A."/>
            <person name="DiFazio S."/>
            <person name="Duplessis S."/>
            <person name="Fraissinet-Tachet L."/>
            <person name="Lucic E."/>
            <person name="Frey-Klett P."/>
            <person name="Fourrey C."/>
            <person name="Feussner I."/>
            <person name="Gay G."/>
            <person name="Grimwood J."/>
            <person name="Hoegger P.J."/>
            <person name="Jain P."/>
            <person name="Kilaru S."/>
            <person name="Labbe J."/>
            <person name="Lin Y.C."/>
            <person name="Legue V."/>
            <person name="Le Tacon F."/>
            <person name="Marmeisse R."/>
            <person name="Melayah D."/>
            <person name="Montanini B."/>
            <person name="Muratet M."/>
            <person name="Nehls U."/>
            <person name="Niculita-Hirzel H."/>
            <person name="Oudot-Le Secq M.P."/>
            <person name="Peter M."/>
            <person name="Quesneville H."/>
            <person name="Rajashekar B."/>
            <person name="Reich M."/>
            <person name="Rouhier N."/>
            <person name="Schmutz J."/>
            <person name="Yin T."/>
            <person name="Chalot M."/>
            <person name="Henrissat B."/>
            <person name="Kuees U."/>
            <person name="Lucas S."/>
            <person name="Van de Peer Y."/>
            <person name="Podila G.K."/>
            <person name="Polle A."/>
            <person name="Pukkila P.J."/>
            <person name="Richardson P.M."/>
            <person name="Rouze P."/>
            <person name="Sanders I.R."/>
            <person name="Stajich J.E."/>
            <person name="Tunlid A."/>
            <person name="Tuskan G."/>
            <person name="Grigoriev I.V."/>
        </authorList>
    </citation>
    <scope>NUCLEOTIDE SEQUENCE [LARGE SCALE GENOMIC DNA]</scope>
    <source>
        <strain evidence="2">S238N-H82 / ATCC MYA-4686</strain>
    </source>
</reference>
<sequence length="104" mass="11516">MQTPPTTTIPITVTTLCDHHLTNTSVLHRLTATLLTATWQRAFIALGYSVHNHNQAAVNPLLTTLETGLGLVWFSPVFCPENRQPWTATSLGPTQILREPNRTT</sequence>
<accession>B0D019</accession>
<dbReference type="KEGG" id="lbc:LACBIDRAFT_323915"/>
<dbReference type="GeneID" id="6073189"/>
<protein>
    <submittedName>
        <fullName evidence="1">Predicted protein</fullName>
    </submittedName>
</protein>
<keyword evidence="2" id="KW-1185">Reference proteome</keyword>
<dbReference type="HOGENOM" id="CLU_2250597_0_0_1"/>
<dbReference type="AlphaFoldDB" id="B0D019"/>
<gene>
    <name evidence="1" type="ORF">LACBIDRAFT_323915</name>
</gene>
<dbReference type="EMBL" id="DS547095">
    <property type="protein sequence ID" value="EDR11751.1"/>
    <property type="molecule type" value="Genomic_DNA"/>
</dbReference>